<dbReference type="CDD" id="cd07717">
    <property type="entry name" value="RNaseZ_ZiPD-like_MBL-fold"/>
    <property type="match status" value="1"/>
</dbReference>
<evidence type="ECO:0000256" key="8">
    <source>
        <dbReference type="ARBA" id="ARBA00022833"/>
    </source>
</evidence>
<feature type="transmembrane region" description="Helical" evidence="10">
    <location>
        <begin position="25"/>
        <end position="44"/>
    </location>
</feature>
<keyword evidence="5" id="KW-0479">Metal-binding</keyword>
<dbReference type="Pfam" id="PF00753">
    <property type="entry name" value="Lactamase_B"/>
    <property type="match status" value="1"/>
</dbReference>
<reference evidence="12" key="1">
    <citation type="submission" date="2020-06" db="EMBL/GenBank/DDBJ databases">
        <authorList>
            <consortium name="Plant Systems Biology data submission"/>
        </authorList>
    </citation>
    <scope>NUCLEOTIDE SEQUENCE</scope>
    <source>
        <strain evidence="12">D6</strain>
    </source>
</reference>
<dbReference type="OrthoDB" id="527344at2759"/>
<protein>
    <submittedName>
        <fullName evidence="12">Ribonuclease Z</fullName>
    </submittedName>
</protein>
<evidence type="ECO:0000256" key="2">
    <source>
        <dbReference type="ARBA" id="ARBA00011738"/>
    </source>
</evidence>
<feature type="region of interest" description="Disordered" evidence="9">
    <location>
        <begin position="75"/>
        <end position="94"/>
    </location>
</feature>
<evidence type="ECO:0000313" key="12">
    <source>
        <dbReference type="EMBL" id="CAB9530007.1"/>
    </source>
</evidence>
<evidence type="ECO:0000256" key="9">
    <source>
        <dbReference type="SAM" id="MobiDB-lite"/>
    </source>
</evidence>
<comment type="caution">
    <text evidence="12">The sequence shown here is derived from an EMBL/GenBank/DDBJ whole genome shotgun (WGS) entry which is preliminary data.</text>
</comment>
<evidence type="ECO:0000313" key="13">
    <source>
        <dbReference type="Proteomes" id="UP001153069"/>
    </source>
</evidence>
<dbReference type="AlphaFoldDB" id="A0A9N8HY53"/>
<comment type="subunit">
    <text evidence="2">Homodimer.</text>
</comment>
<evidence type="ECO:0000256" key="4">
    <source>
        <dbReference type="ARBA" id="ARBA00022722"/>
    </source>
</evidence>
<evidence type="ECO:0000256" key="1">
    <source>
        <dbReference type="ARBA" id="ARBA00001947"/>
    </source>
</evidence>
<evidence type="ECO:0000256" key="3">
    <source>
        <dbReference type="ARBA" id="ARBA00022694"/>
    </source>
</evidence>
<dbReference type="Proteomes" id="UP001153069">
    <property type="component" value="Unassembled WGS sequence"/>
</dbReference>
<keyword evidence="10" id="KW-1133">Transmembrane helix</keyword>
<feature type="compositionally biased region" description="Low complexity" evidence="9">
    <location>
        <begin position="81"/>
        <end position="94"/>
    </location>
</feature>
<keyword evidence="3" id="KW-0819">tRNA processing</keyword>
<feature type="region of interest" description="Disordered" evidence="9">
    <location>
        <begin position="363"/>
        <end position="395"/>
    </location>
</feature>
<feature type="compositionally biased region" description="Basic and acidic residues" evidence="9">
    <location>
        <begin position="300"/>
        <end position="309"/>
    </location>
</feature>
<organism evidence="12 13">
    <name type="scientific">Seminavis robusta</name>
    <dbReference type="NCBI Taxonomy" id="568900"/>
    <lineage>
        <taxon>Eukaryota</taxon>
        <taxon>Sar</taxon>
        <taxon>Stramenopiles</taxon>
        <taxon>Ochrophyta</taxon>
        <taxon>Bacillariophyta</taxon>
        <taxon>Bacillariophyceae</taxon>
        <taxon>Bacillariophycidae</taxon>
        <taxon>Naviculales</taxon>
        <taxon>Naviculaceae</taxon>
        <taxon>Seminavis</taxon>
    </lineage>
</organism>
<dbReference type="Gene3D" id="3.60.15.10">
    <property type="entry name" value="Ribonuclease Z/Hydroxyacylglutathione hydrolase-like"/>
    <property type="match status" value="1"/>
</dbReference>
<keyword evidence="7" id="KW-0378">Hydrolase</keyword>
<gene>
    <name evidence="12" type="ORF">SEMRO_2704_G335160.1</name>
</gene>
<dbReference type="HAMAP" id="MF_01818">
    <property type="entry name" value="RNase_Z_BN"/>
    <property type="match status" value="1"/>
</dbReference>
<keyword evidence="10" id="KW-0472">Membrane</keyword>
<dbReference type="PANTHER" id="PTHR46018:SF2">
    <property type="entry name" value="ZINC PHOSPHODIESTERASE ELAC PROTEIN 1"/>
    <property type="match status" value="1"/>
</dbReference>
<feature type="region of interest" description="Disordered" evidence="9">
    <location>
        <begin position="208"/>
        <end position="344"/>
    </location>
</feature>
<evidence type="ECO:0000256" key="5">
    <source>
        <dbReference type="ARBA" id="ARBA00022723"/>
    </source>
</evidence>
<proteinExistence type="inferred from homology"/>
<evidence type="ECO:0000259" key="11">
    <source>
        <dbReference type="Pfam" id="PF00753"/>
    </source>
</evidence>
<keyword evidence="6" id="KW-0255">Endonuclease</keyword>
<keyword evidence="4" id="KW-0540">Nuclease</keyword>
<keyword evidence="10" id="KW-0812">Transmembrane</keyword>
<sequence>MGEASREHFHGSRQLDKRKRRSRSFVSTCAGTIQFLQFCFFLVVTHPKFCHGFVASTNPHDQYTQRSTRVLFVASKPPPLSTTTSSDTSTSTDTDTQVEYFQSLTVKELKQLVKEQSTLERGVLSKLKKKQDFIDYLMIQQSQQQQPQQSQPSEDDGNTNDEIILPASDLIQKLMDQALAITEQLELVQGDEDKELELMEQLEALEEQVEQLETKQSTQNQQDEEDDEFDEDEEEEEEEEYDDEEAEYDEEDADDEDLDEEEDDEEDDTSSPTASMHRTKPSGGPLKMPAFTRDDEEEIVTVHEEHKNADSVMKVNGSTTNNNGAVEPTKSINDNNNHMSGHRKKTQVMEQLFQRYPPLREQYDAQQQEAERQASDNDDDNNNDSNSNSGSDEDMRQLHHPIFQSTKHVASSDMDIVFVGTASCTPGVTRGVSCTALRLNWSRRGVFKEDPNAHAKSEFRGGTWLFDVGECTQLSVQRTSSVKPSKITKIFLTHAHGDHTFGLPGLLCLMGQDRASPNNANVQQQEEPRVVDIYGPQGLRKWLRVAIRYSVSRIVPPYRVHELHNVPMAPEWQWNSRASRFYYNLKHNNNRGGSSSRKPWGSQGLAGEDPQNWISQADRIALEPSTQYGEVQGGRDIYPIYGHPLSTDGAPVWEVEDEGDVKIHAAPMSHGIPCVGYVVEEASRPGRLRNEIVEPMVRRNVKALKEAGFNIPMKAMAVIKNLPVGSAFTFPDGTSISQEEAVEAPRKGRKVVICGDTASSRSLEKLAQDCDVLVHESTNAYLKGIDRDTNLRMVTRDAVIHGHSTPEIAGLFAKRVGAKRLLLNHFSARYKGDPSLDSMSIMTRIEQGAMAASGLNETNVAAAWDLMLLPIPAHQQ</sequence>
<feature type="compositionally biased region" description="Low complexity" evidence="9">
    <location>
        <begin position="141"/>
        <end position="152"/>
    </location>
</feature>
<evidence type="ECO:0000256" key="7">
    <source>
        <dbReference type="ARBA" id="ARBA00022801"/>
    </source>
</evidence>
<dbReference type="EMBL" id="CAICTM010002702">
    <property type="protein sequence ID" value="CAB9530007.1"/>
    <property type="molecule type" value="Genomic_DNA"/>
</dbReference>
<evidence type="ECO:0000256" key="10">
    <source>
        <dbReference type="SAM" id="Phobius"/>
    </source>
</evidence>
<name>A0A9N8HY53_9STRA</name>
<dbReference type="GO" id="GO:0005634">
    <property type="term" value="C:nucleus"/>
    <property type="evidence" value="ECO:0007669"/>
    <property type="project" value="TreeGrafter"/>
</dbReference>
<feature type="compositionally biased region" description="Polar residues" evidence="9">
    <location>
        <begin position="316"/>
        <end position="339"/>
    </location>
</feature>
<keyword evidence="13" id="KW-1185">Reference proteome</keyword>
<dbReference type="InterPro" id="IPR013471">
    <property type="entry name" value="RNase_Z/BN"/>
</dbReference>
<dbReference type="PANTHER" id="PTHR46018">
    <property type="entry name" value="ZINC PHOSPHODIESTERASE ELAC PROTEIN 1"/>
    <property type="match status" value="1"/>
</dbReference>
<feature type="region of interest" description="Disordered" evidence="9">
    <location>
        <begin position="141"/>
        <end position="161"/>
    </location>
</feature>
<dbReference type="InterPro" id="IPR036866">
    <property type="entry name" value="RibonucZ/Hydroxyglut_hydro"/>
</dbReference>
<dbReference type="SUPFAM" id="SSF56281">
    <property type="entry name" value="Metallo-hydrolase/oxidoreductase"/>
    <property type="match status" value="1"/>
</dbReference>
<evidence type="ECO:0000256" key="6">
    <source>
        <dbReference type="ARBA" id="ARBA00022759"/>
    </source>
</evidence>
<dbReference type="GO" id="GO:0046872">
    <property type="term" value="F:metal ion binding"/>
    <property type="evidence" value="ECO:0007669"/>
    <property type="project" value="UniProtKB-KW"/>
</dbReference>
<comment type="cofactor">
    <cofactor evidence="1">
        <name>Zn(2+)</name>
        <dbReference type="ChEBI" id="CHEBI:29105"/>
    </cofactor>
</comment>
<dbReference type="InterPro" id="IPR001279">
    <property type="entry name" value="Metallo-B-lactamas"/>
</dbReference>
<keyword evidence="8" id="KW-0862">Zinc</keyword>
<accession>A0A9N8HY53</accession>
<feature type="domain" description="Metallo-beta-lactamase" evidence="11">
    <location>
        <begin position="461"/>
        <end position="506"/>
    </location>
</feature>
<feature type="compositionally biased region" description="Acidic residues" evidence="9">
    <location>
        <begin position="222"/>
        <end position="269"/>
    </location>
</feature>
<dbReference type="GO" id="GO:0042781">
    <property type="term" value="F:3'-tRNA processing endoribonuclease activity"/>
    <property type="evidence" value="ECO:0007669"/>
    <property type="project" value="TreeGrafter"/>
</dbReference>